<dbReference type="InterPro" id="IPR046960">
    <property type="entry name" value="PPR_At4g14850-like_plant"/>
</dbReference>
<sequence length="130" mass="14705">MTLSFYGRRMQVYPFSSNAERTATRDLNQLWHEVAGPSEEAFASARAEIACHAARLRRAIQLQCLAEGKRAHSYIIVAGLDHNVLLGNLLVQMYGFGGALQDARAFFKRMQHRNASSWSLLIKSYARMPF</sequence>
<protein>
    <recommendedName>
        <fullName evidence="3">Pentatricopeptide repeat-containing protein</fullName>
    </recommendedName>
</protein>
<comment type="caution">
    <text evidence="1">The sequence shown here is derived from an EMBL/GenBank/DDBJ whole genome shotgun (WGS) entry which is preliminary data.</text>
</comment>
<dbReference type="InterPro" id="IPR011990">
    <property type="entry name" value="TPR-like_helical_dom_sf"/>
</dbReference>
<evidence type="ECO:0000313" key="2">
    <source>
        <dbReference type="Proteomes" id="UP000886520"/>
    </source>
</evidence>
<gene>
    <name evidence="1" type="ORF">GOP47_0013152</name>
</gene>
<proteinExistence type="predicted"/>
<evidence type="ECO:0000313" key="1">
    <source>
        <dbReference type="EMBL" id="KAI5070901.1"/>
    </source>
</evidence>
<dbReference type="GO" id="GO:0003723">
    <property type="term" value="F:RNA binding"/>
    <property type="evidence" value="ECO:0007669"/>
    <property type="project" value="InterPro"/>
</dbReference>
<dbReference type="PANTHER" id="PTHR47926:SF533">
    <property type="entry name" value="DYW DOMAIN-CONTAINING PROTEIN"/>
    <property type="match status" value="1"/>
</dbReference>
<accession>A0A9D4ZFI5</accession>
<dbReference type="AlphaFoldDB" id="A0A9D4ZFI5"/>
<evidence type="ECO:0008006" key="3">
    <source>
        <dbReference type="Google" id="ProtNLM"/>
    </source>
</evidence>
<name>A0A9D4ZFI5_ADICA</name>
<dbReference type="OrthoDB" id="1938252at2759"/>
<dbReference type="PANTHER" id="PTHR47926">
    <property type="entry name" value="PENTATRICOPEPTIDE REPEAT-CONTAINING PROTEIN"/>
    <property type="match status" value="1"/>
</dbReference>
<keyword evidence="2" id="KW-1185">Reference proteome</keyword>
<dbReference type="Gene3D" id="1.25.40.10">
    <property type="entry name" value="Tetratricopeptide repeat domain"/>
    <property type="match status" value="1"/>
</dbReference>
<dbReference type="GO" id="GO:0009451">
    <property type="term" value="P:RNA modification"/>
    <property type="evidence" value="ECO:0007669"/>
    <property type="project" value="InterPro"/>
</dbReference>
<dbReference type="EMBL" id="JABFUD020000013">
    <property type="protein sequence ID" value="KAI5070901.1"/>
    <property type="molecule type" value="Genomic_DNA"/>
</dbReference>
<reference evidence="1" key="1">
    <citation type="submission" date="2021-01" db="EMBL/GenBank/DDBJ databases">
        <title>Adiantum capillus-veneris genome.</title>
        <authorList>
            <person name="Fang Y."/>
            <person name="Liao Q."/>
        </authorList>
    </citation>
    <scope>NUCLEOTIDE SEQUENCE</scope>
    <source>
        <strain evidence="1">H3</strain>
        <tissue evidence="1">Leaf</tissue>
    </source>
</reference>
<dbReference type="Proteomes" id="UP000886520">
    <property type="component" value="Chromosome 13"/>
</dbReference>
<organism evidence="1 2">
    <name type="scientific">Adiantum capillus-veneris</name>
    <name type="common">Maidenhair fern</name>
    <dbReference type="NCBI Taxonomy" id="13818"/>
    <lineage>
        <taxon>Eukaryota</taxon>
        <taxon>Viridiplantae</taxon>
        <taxon>Streptophyta</taxon>
        <taxon>Embryophyta</taxon>
        <taxon>Tracheophyta</taxon>
        <taxon>Polypodiopsida</taxon>
        <taxon>Polypodiidae</taxon>
        <taxon>Polypodiales</taxon>
        <taxon>Pteridineae</taxon>
        <taxon>Pteridaceae</taxon>
        <taxon>Vittarioideae</taxon>
        <taxon>Adiantum</taxon>
    </lineage>
</organism>